<organism evidence="2 3">
    <name type="scientific">Nonomuraea jabiensis</name>
    <dbReference type="NCBI Taxonomy" id="882448"/>
    <lineage>
        <taxon>Bacteria</taxon>
        <taxon>Bacillati</taxon>
        <taxon>Actinomycetota</taxon>
        <taxon>Actinomycetes</taxon>
        <taxon>Streptosporangiales</taxon>
        <taxon>Streptosporangiaceae</taxon>
        <taxon>Nonomuraea</taxon>
    </lineage>
</organism>
<proteinExistence type="predicted"/>
<dbReference type="EMBL" id="JACHMB010000001">
    <property type="protein sequence ID" value="MBB5781469.1"/>
    <property type="molecule type" value="Genomic_DNA"/>
</dbReference>
<feature type="signal peptide" evidence="1">
    <location>
        <begin position="1"/>
        <end position="20"/>
    </location>
</feature>
<keyword evidence="1" id="KW-0732">Signal</keyword>
<keyword evidence="3" id="KW-1185">Reference proteome</keyword>
<gene>
    <name evidence="2" type="ORF">HD596_008225</name>
</gene>
<dbReference type="AlphaFoldDB" id="A0A7W9LF40"/>
<evidence type="ECO:0000313" key="3">
    <source>
        <dbReference type="Proteomes" id="UP000579153"/>
    </source>
</evidence>
<accession>A0A7W9LF40</accession>
<comment type="caution">
    <text evidence="2">The sequence shown here is derived from an EMBL/GenBank/DDBJ whole genome shotgun (WGS) entry which is preliminary data.</text>
</comment>
<sequence length="308" mass="33523">MHPLIVAVALVTAAPTTAHARTAEPDPMAGLRSLLVRGAGATAEFYGQASTDLSKEVRLSNGRRTFIGSGMGLRGTGKVKLGRAGVLASEHTRQLSVSSKELMAEEAPRDPYFAGVLATVGTLRTISAGGWQYQLAPQAKTWVRTGRASGAAAAYGDQFINVLEPATLRKLLATKTRKSVAPWTTDHTTGRRQRIYTLTGTIKLRDLYRVSPSFREAAGTAALGNSEVTWTYMYDDRGWPYRVGWRFYAHPRPEVPGLGHDRILRGHLATQYRNWDKPMTITAPQAKPGRGLAVDDLADVLSAPARRK</sequence>
<evidence type="ECO:0000313" key="2">
    <source>
        <dbReference type="EMBL" id="MBB5781469.1"/>
    </source>
</evidence>
<protein>
    <submittedName>
        <fullName evidence="2">Uncharacterized protein</fullName>
    </submittedName>
</protein>
<dbReference type="RefSeq" id="WP_185074761.1">
    <property type="nucleotide sequence ID" value="NZ_JACHMB010000001.1"/>
</dbReference>
<reference evidence="2 3" key="1">
    <citation type="submission" date="2020-08" db="EMBL/GenBank/DDBJ databases">
        <title>Sequencing the genomes of 1000 actinobacteria strains.</title>
        <authorList>
            <person name="Klenk H.-P."/>
        </authorList>
    </citation>
    <scope>NUCLEOTIDE SEQUENCE [LARGE SCALE GENOMIC DNA]</scope>
    <source>
        <strain evidence="2 3">DSM 45507</strain>
    </source>
</reference>
<feature type="chain" id="PRO_5030692377" evidence="1">
    <location>
        <begin position="21"/>
        <end position="308"/>
    </location>
</feature>
<evidence type="ECO:0000256" key="1">
    <source>
        <dbReference type="SAM" id="SignalP"/>
    </source>
</evidence>
<name>A0A7W9LF40_9ACTN</name>
<dbReference type="Proteomes" id="UP000579153">
    <property type="component" value="Unassembled WGS sequence"/>
</dbReference>